<comment type="cofactor">
    <cofactor evidence="1">
        <name>heme</name>
        <dbReference type="ChEBI" id="CHEBI:30413"/>
    </cofactor>
</comment>
<evidence type="ECO:0008006" key="6">
    <source>
        <dbReference type="Google" id="ProtNLM"/>
    </source>
</evidence>
<protein>
    <recommendedName>
        <fullName evidence="6">Cytochrome P450</fullName>
    </recommendedName>
</protein>
<evidence type="ECO:0000256" key="1">
    <source>
        <dbReference type="ARBA" id="ARBA00001971"/>
    </source>
</evidence>
<dbReference type="GO" id="GO:0020037">
    <property type="term" value="F:heme binding"/>
    <property type="evidence" value="ECO:0007669"/>
    <property type="project" value="InterPro"/>
</dbReference>
<dbReference type="PRINTS" id="PR00359">
    <property type="entry name" value="BP450"/>
</dbReference>
<keyword evidence="3" id="KW-0408">Iron</keyword>
<dbReference type="Proteomes" id="UP000078272">
    <property type="component" value="Unassembled WGS sequence"/>
</dbReference>
<organism evidence="4 5">
    <name type="scientific">Aureimonas ureilytica</name>
    <dbReference type="NCBI Taxonomy" id="401562"/>
    <lineage>
        <taxon>Bacteria</taxon>
        <taxon>Pseudomonadati</taxon>
        <taxon>Pseudomonadota</taxon>
        <taxon>Alphaproteobacteria</taxon>
        <taxon>Hyphomicrobiales</taxon>
        <taxon>Aurantimonadaceae</taxon>
        <taxon>Aureimonas</taxon>
    </lineage>
</organism>
<dbReference type="PRINTS" id="PR00385">
    <property type="entry name" value="P450"/>
</dbReference>
<evidence type="ECO:0000256" key="2">
    <source>
        <dbReference type="ARBA" id="ARBA00010617"/>
    </source>
</evidence>
<keyword evidence="3" id="KW-0560">Oxidoreductase</keyword>
<dbReference type="OrthoDB" id="9764248at2"/>
<evidence type="ECO:0000313" key="4">
    <source>
        <dbReference type="EMBL" id="KTQ97243.1"/>
    </source>
</evidence>
<dbReference type="GO" id="GO:0016705">
    <property type="term" value="F:oxidoreductase activity, acting on paired donors, with incorporation or reduction of molecular oxygen"/>
    <property type="evidence" value="ECO:0007669"/>
    <property type="project" value="InterPro"/>
</dbReference>
<dbReference type="GO" id="GO:0005506">
    <property type="term" value="F:iron ion binding"/>
    <property type="evidence" value="ECO:0007669"/>
    <property type="project" value="InterPro"/>
</dbReference>
<proteinExistence type="inferred from homology"/>
<dbReference type="RefSeq" id="WP_058633998.1">
    <property type="nucleotide sequence ID" value="NZ_LDPZ01000010.1"/>
</dbReference>
<dbReference type="InterPro" id="IPR050121">
    <property type="entry name" value="Cytochrome_P450_monoxygenase"/>
</dbReference>
<dbReference type="PANTHER" id="PTHR24305:SF166">
    <property type="entry name" value="CYTOCHROME P450 12A4, MITOCHONDRIAL-RELATED"/>
    <property type="match status" value="1"/>
</dbReference>
<dbReference type="PATRIC" id="fig|401562.3.peg.135"/>
<keyword evidence="3" id="KW-0349">Heme</keyword>
<dbReference type="AlphaFoldDB" id="A0A175RBC5"/>
<sequence length="440" mass="48052">MPHPFSDLSAFRRDPLRFFLSRGNGSAERLERLRLGFTPLYLVVDPSLVKPLLKAPPAEIDKGRLIHKLRQIVGKSSLTISGEEHARRRRAIHGQMAKGVASTYVGEISALYRRTFAGLLREGAFDAHAVTAPLALRVVCTVLFGQGVLGPVEEGTLIRAVHLVEDDLADGMFQLVPSPRAVWRKRRNLAKAKSMMAGVVDRARRRASPGSLVHQLHQLGLSEGDLRDEVLMLILAGHHTTGTAAAWVFWHLAADPALAARIGAEAAGLADAGGELDPSRLASASLSLGFTREILRLYPSAYWFSREAMADTELGGTRLKKGTSLLVSPWHMHRDPRHWPEPERFDAERSHATPAYMPFGVGPRACVGIGLAMLEIQILVLELAAAFDIRAETSAPSLTPKASVTLIPPSLSVRLAVRTIARRNEPPAFPPLDRRCEQAA</sequence>
<dbReference type="Gene3D" id="1.10.630.10">
    <property type="entry name" value="Cytochrome P450"/>
    <property type="match status" value="1"/>
</dbReference>
<dbReference type="SUPFAM" id="SSF48264">
    <property type="entry name" value="Cytochrome P450"/>
    <property type="match status" value="1"/>
</dbReference>
<dbReference type="GO" id="GO:0004497">
    <property type="term" value="F:monooxygenase activity"/>
    <property type="evidence" value="ECO:0007669"/>
    <property type="project" value="UniProtKB-KW"/>
</dbReference>
<evidence type="ECO:0000313" key="5">
    <source>
        <dbReference type="Proteomes" id="UP000078272"/>
    </source>
</evidence>
<reference evidence="4 5" key="1">
    <citation type="journal article" date="2016" name="Front. Microbiol.">
        <title>Genomic Resource of Rice Seed Associated Bacteria.</title>
        <authorList>
            <person name="Midha S."/>
            <person name="Bansal K."/>
            <person name="Sharma S."/>
            <person name="Kumar N."/>
            <person name="Patil P.P."/>
            <person name="Chaudhry V."/>
            <person name="Patil P.B."/>
        </authorList>
    </citation>
    <scope>NUCLEOTIDE SEQUENCE [LARGE SCALE GENOMIC DNA]</scope>
    <source>
        <strain evidence="4 5">NS226</strain>
    </source>
</reference>
<name>A0A175RBC5_9HYPH</name>
<gene>
    <name evidence="4" type="ORF">NS226_04610</name>
</gene>
<accession>A0A175RBC5</accession>
<dbReference type="STRING" id="401562.NS365_11475"/>
<dbReference type="Pfam" id="PF00067">
    <property type="entry name" value="p450"/>
    <property type="match status" value="1"/>
</dbReference>
<dbReference type="EMBL" id="LDPZ01000010">
    <property type="protein sequence ID" value="KTQ97243.1"/>
    <property type="molecule type" value="Genomic_DNA"/>
</dbReference>
<dbReference type="PROSITE" id="PS00086">
    <property type="entry name" value="CYTOCHROME_P450"/>
    <property type="match status" value="1"/>
</dbReference>
<dbReference type="InterPro" id="IPR036396">
    <property type="entry name" value="Cyt_P450_sf"/>
</dbReference>
<comment type="caution">
    <text evidence="4">The sequence shown here is derived from an EMBL/GenBank/DDBJ whole genome shotgun (WGS) entry which is preliminary data.</text>
</comment>
<evidence type="ECO:0000256" key="3">
    <source>
        <dbReference type="RuleBase" id="RU000461"/>
    </source>
</evidence>
<dbReference type="InterPro" id="IPR001128">
    <property type="entry name" value="Cyt_P450"/>
</dbReference>
<keyword evidence="3" id="KW-0503">Monooxygenase</keyword>
<dbReference type="PANTHER" id="PTHR24305">
    <property type="entry name" value="CYTOCHROME P450"/>
    <property type="match status" value="1"/>
</dbReference>
<keyword evidence="3" id="KW-0479">Metal-binding</keyword>
<dbReference type="InterPro" id="IPR002397">
    <property type="entry name" value="Cyt_P450_B"/>
</dbReference>
<dbReference type="InterPro" id="IPR017972">
    <property type="entry name" value="Cyt_P450_CS"/>
</dbReference>
<comment type="similarity">
    <text evidence="2 3">Belongs to the cytochrome P450 family.</text>
</comment>